<accession>A0AAE0PIK2</accession>
<keyword evidence="3 6" id="KW-1133">Transmembrane helix</keyword>
<dbReference type="PANTHER" id="PTHR15549">
    <property type="entry name" value="PAIRED IMMUNOGLOBULIN-LIKE TYPE 2 RECEPTOR"/>
    <property type="match status" value="1"/>
</dbReference>
<gene>
    <name evidence="7" type="ORF">B0T20DRAFT_390534</name>
</gene>
<feature type="transmembrane region" description="Helical" evidence="6">
    <location>
        <begin position="158"/>
        <end position="179"/>
    </location>
</feature>
<feature type="compositionally biased region" description="Pro residues" evidence="5">
    <location>
        <begin position="280"/>
        <end position="293"/>
    </location>
</feature>
<evidence type="ECO:0000256" key="6">
    <source>
        <dbReference type="SAM" id="Phobius"/>
    </source>
</evidence>
<dbReference type="GO" id="GO:0016020">
    <property type="term" value="C:membrane"/>
    <property type="evidence" value="ECO:0007669"/>
    <property type="project" value="UniProtKB-SubCell"/>
</dbReference>
<dbReference type="InterPro" id="IPR051694">
    <property type="entry name" value="Immunoregulatory_rcpt-like"/>
</dbReference>
<protein>
    <submittedName>
        <fullName evidence="7">Uncharacterized protein</fullName>
    </submittedName>
</protein>
<feature type="compositionally biased region" description="Low complexity" evidence="5">
    <location>
        <begin position="294"/>
        <end position="337"/>
    </location>
</feature>
<sequence length="444" mass="45671">MVGSRRRQHWGKLWDDNQWSIKWPADCEFSRQQSWDNTRTADLSNTSNEYSRGNVGGTTLPTQPDRGNPVHTGLHTSIVGPPASVTVVMGSQTTFVTDYAGGDTLALDTQAFTFSAGPRPTSGVDGSNNFNSGANGQNVGANGAANDKDSNGGLGSGAIAGIIVGVVLLLVISVVFLFFRKRKNSRLDNSPYGKHHQEETRSSLLNTGLAASAAAGAVAVGARAGHGHGTHADTSSTAALHSNTPALPAQGQQQPLMQQVNNSSNLQYPVPAGSRHIDPRPAPSPPSSAPPPSNHSSNPSRGNNRLSVSIISPPPTHISSALTPGAVSPISPVSPAALAPPSPPSPDNGENGGGGLGRRSSIGSVSTLSIHSAMMTASQLNWPMPPSVASTSSPSVPLSATPSATPKPPQVPSPHYVDFEEQGRTVVRINRESLGGGGGIGNAR</sequence>
<proteinExistence type="predicted"/>
<evidence type="ECO:0000256" key="4">
    <source>
        <dbReference type="ARBA" id="ARBA00023136"/>
    </source>
</evidence>
<feature type="region of interest" description="Disordered" evidence="5">
    <location>
        <begin position="222"/>
        <end position="362"/>
    </location>
</feature>
<dbReference type="GO" id="GO:0071944">
    <property type="term" value="C:cell periphery"/>
    <property type="evidence" value="ECO:0007669"/>
    <property type="project" value="UniProtKB-ARBA"/>
</dbReference>
<feature type="compositionally biased region" description="Low complexity" evidence="5">
    <location>
        <begin position="245"/>
        <end position="259"/>
    </location>
</feature>
<feature type="compositionally biased region" description="Low complexity" evidence="5">
    <location>
        <begin position="387"/>
        <end position="404"/>
    </location>
</feature>
<evidence type="ECO:0000313" key="8">
    <source>
        <dbReference type="Proteomes" id="UP001281003"/>
    </source>
</evidence>
<dbReference type="AlphaFoldDB" id="A0AAE0PIK2"/>
<evidence type="ECO:0000256" key="2">
    <source>
        <dbReference type="ARBA" id="ARBA00022692"/>
    </source>
</evidence>
<feature type="region of interest" description="Disordered" evidence="5">
    <location>
        <begin position="38"/>
        <end position="65"/>
    </location>
</feature>
<name>A0AAE0PIK2_SORBR</name>
<evidence type="ECO:0000256" key="3">
    <source>
        <dbReference type="ARBA" id="ARBA00022989"/>
    </source>
</evidence>
<evidence type="ECO:0000256" key="1">
    <source>
        <dbReference type="ARBA" id="ARBA00004167"/>
    </source>
</evidence>
<feature type="compositionally biased region" description="Polar residues" evidence="5">
    <location>
        <begin position="38"/>
        <end position="62"/>
    </location>
</feature>
<reference evidence="7" key="1">
    <citation type="journal article" date="2023" name="Mol. Phylogenet. Evol.">
        <title>Genome-scale phylogeny and comparative genomics of the fungal order Sordariales.</title>
        <authorList>
            <person name="Hensen N."/>
            <person name="Bonometti L."/>
            <person name="Westerberg I."/>
            <person name="Brannstrom I.O."/>
            <person name="Guillou S."/>
            <person name="Cros-Aarteil S."/>
            <person name="Calhoun S."/>
            <person name="Haridas S."/>
            <person name="Kuo A."/>
            <person name="Mondo S."/>
            <person name="Pangilinan J."/>
            <person name="Riley R."/>
            <person name="LaButti K."/>
            <person name="Andreopoulos B."/>
            <person name="Lipzen A."/>
            <person name="Chen C."/>
            <person name="Yan M."/>
            <person name="Daum C."/>
            <person name="Ng V."/>
            <person name="Clum A."/>
            <person name="Steindorff A."/>
            <person name="Ohm R.A."/>
            <person name="Martin F."/>
            <person name="Silar P."/>
            <person name="Natvig D.O."/>
            <person name="Lalanne C."/>
            <person name="Gautier V."/>
            <person name="Ament-Velasquez S.L."/>
            <person name="Kruys A."/>
            <person name="Hutchinson M.I."/>
            <person name="Powell A.J."/>
            <person name="Barry K."/>
            <person name="Miller A.N."/>
            <person name="Grigoriev I.V."/>
            <person name="Debuchy R."/>
            <person name="Gladieux P."/>
            <person name="Hiltunen Thoren M."/>
            <person name="Johannesson H."/>
        </authorList>
    </citation>
    <scope>NUCLEOTIDE SEQUENCE</scope>
    <source>
        <strain evidence="7">FGSC 1904</strain>
    </source>
</reference>
<organism evidence="7 8">
    <name type="scientific">Sordaria brevicollis</name>
    <dbReference type="NCBI Taxonomy" id="83679"/>
    <lineage>
        <taxon>Eukaryota</taxon>
        <taxon>Fungi</taxon>
        <taxon>Dikarya</taxon>
        <taxon>Ascomycota</taxon>
        <taxon>Pezizomycotina</taxon>
        <taxon>Sordariomycetes</taxon>
        <taxon>Sordariomycetidae</taxon>
        <taxon>Sordariales</taxon>
        <taxon>Sordariaceae</taxon>
        <taxon>Sordaria</taxon>
    </lineage>
</organism>
<keyword evidence="8" id="KW-1185">Reference proteome</keyword>
<reference evidence="7" key="2">
    <citation type="submission" date="2023-07" db="EMBL/GenBank/DDBJ databases">
        <authorList>
            <consortium name="Lawrence Berkeley National Laboratory"/>
            <person name="Haridas S."/>
            <person name="Hensen N."/>
            <person name="Bonometti L."/>
            <person name="Westerberg I."/>
            <person name="Brannstrom I.O."/>
            <person name="Guillou S."/>
            <person name="Cros-Aarteil S."/>
            <person name="Calhoun S."/>
            <person name="Kuo A."/>
            <person name="Mondo S."/>
            <person name="Pangilinan J."/>
            <person name="Riley R."/>
            <person name="LaButti K."/>
            <person name="Andreopoulos B."/>
            <person name="Lipzen A."/>
            <person name="Chen C."/>
            <person name="Yanf M."/>
            <person name="Daum C."/>
            <person name="Ng V."/>
            <person name="Clum A."/>
            <person name="Steindorff A."/>
            <person name="Ohm R."/>
            <person name="Martin F."/>
            <person name="Silar P."/>
            <person name="Natvig D."/>
            <person name="Lalanne C."/>
            <person name="Gautier V."/>
            <person name="Ament-velasquez S.L."/>
            <person name="Kruys A."/>
            <person name="Hutchinson M.I."/>
            <person name="Powell A.J."/>
            <person name="Barry K."/>
            <person name="Miller A.N."/>
            <person name="Grigoriev I.V."/>
            <person name="Debuchy R."/>
            <person name="Gladieux P."/>
            <person name="Thoren M.H."/>
            <person name="Johannesson H."/>
        </authorList>
    </citation>
    <scope>NUCLEOTIDE SEQUENCE</scope>
    <source>
        <strain evidence="7">FGSC 1904</strain>
    </source>
</reference>
<comment type="caution">
    <text evidence="7">The sequence shown here is derived from an EMBL/GenBank/DDBJ whole genome shotgun (WGS) entry which is preliminary data.</text>
</comment>
<keyword evidence="2 6" id="KW-0812">Transmembrane</keyword>
<dbReference type="Proteomes" id="UP001281003">
    <property type="component" value="Unassembled WGS sequence"/>
</dbReference>
<feature type="region of interest" description="Disordered" evidence="5">
    <location>
        <begin position="385"/>
        <end position="422"/>
    </location>
</feature>
<keyword evidence="4 6" id="KW-0472">Membrane</keyword>
<evidence type="ECO:0000313" key="7">
    <source>
        <dbReference type="EMBL" id="KAK3400648.1"/>
    </source>
</evidence>
<comment type="subcellular location">
    <subcellularLocation>
        <location evidence="1">Membrane</location>
        <topology evidence="1">Single-pass membrane protein</topology>
    </subcellularLocation>
</comment>
<dbReference type="EMBL" id="JAUTDP010000003">
    <property type="protein sequence ID" value="KAK3400648.1"/>
    <property type="molecule type" value="Genomic_DNA"/>
</dbReference>
<evidence type="ECO:0000256" key="5">
    <source>
        <dbReference type="SAM" id="MobiDB-lite"/>
    </source>
</evidence>